<protein>
    <submittedName>
        <fullName evidence="1">Uncharacterized protein</fullName>
    </submittedName>
</protein>
<organism evidence="1 2">
    <name type="scientific">Yanshouia hominis</name>
    <dbReference type="NCBI Taxonomy" id="2763673"/>
    <lineage>
        <taxon>Bacteria</taxon>
        <taxon>Bacillati</taxon>
        <taxon>Bacillota</taxon>
        <taxon>Clostridia</taxon>
        <taxon>Eubacteriales</taxon>
        <taxon>Oscillospiraceae</taxon>
        <taxon>Yanshouia</taxon>
    </lineage>
</organism>
<comment type="caution">
    <text evidence="1">The sequence shown here is derived from an EMBL/GenBank/DDBJ whole genome shotgun (WGS) entry which is preliminary data.</text>
</comment>
<accession>A0ABR7NMX2</accession>
<evidence type="ECO:0000313" key="2">
    <source>
        <dbReference type="Proteomes" id="UP000658131"/>
    </source>
</evidence>
<sequence>MYEQVSQGNEFIDFEYVREYSGSTDRSSVEQLASKAEGFLLKNDALHVNMKKLDLTDENMADDIDENGKVKPVFQVAYTEDFNEDGESESFFIVNMPKSDPPAGIRSYLFFADRGEVELVNEYFYASTEKVSLLDYGSVKHLIIGGEGTCGADSHTFLCGVKDDKARLYYDFRGEYIKYKCFLSTYGWQGMGDLMYYDTVAEEYRIIVGKEIGAKEILALDSDNLLSDYEDYHEQFFARLIGGKYYLISRGAMDSGIPFVYENGALVRVEEPGIRTSGSPANSEHQYVMDIDMEKAEAGMKRPESR</sequence>
<proteinExistence type="predicted"/>
<dbReference type="Proteomes" id="UP000658131">
    <property type="component" value="Unassembled WGS sequence"/>
</dbReference>
<keyword evidence="2" id="KW-1185">Reference proteome</keyword>
<dbReference type="RefSeq" id="WP_262401099.1">
    <property type="nucleotide sequence ID" value="NZ_JACRTB010000047.1"/>
</dbReference>
<gene>
    <name evidence="1" type="ORF">H8717_15220</name>
</gene>
<name>A0ABR7NMX2_9FIRM</name>
<reference evidence="1 2" key="1">
    <citation type="submission" date="2020-08" db="EMBL/GenBank/DDBJ databases">
        <title>Genome public.</title>
        <authorList>
            <person name="Liu C."/>
            <person name="Sun Q."/>
        </authorList>
    </citation>
    <scope>NUCLEOTIDE SEQUENCE [LARGE SCALE GENOMIC DNA]</scope>
    <source>
        <strain evidence="1 2">BX1</strain>
    </source>
</reference>
<evidence type="ECO:0000313" key="1">
    <source>
        <dbReference type="EMBL" id="MBC8577743.1"/>
    </source>
</evidence>
<dbReference type="EMBL" id="JACRTB010000047">
    <property type="protein sequence ID" value="MBC8577743.1"/>
    <property type="molecule type" value="Genomic_DNA"/>
</dbReference>